<accession>A0AAU8DRZ0</accession>
<dbReference type="AlphaFoldDB" id="A0AAU8DRZ0"/>
<organism evidence="1">
    <name type="scientific">Nakamurella sp. A5-74</name>
    <dbReference type="NCBI Taxonomy" id="3158264"/>
    <lineage>
        <taxon>Bacteria</taxon>
        <taxon>Bacillati</taxon>
        <taxon>Actinomycetota</taxon>
        <taxon>Actinomycetes</taxon>
        <taxon>Nakamurellales</taxon>
        <taxon>Nakamurellaceae</taxon>
        <taxon>Nakamurella</taxon>
    </lineage>
</organism>
<name>A0AAU8DRZ0_9ACTN</name>
<protein>
    <submittedName>
        <fullName evidence="1">Uncharacterized protein</fullName>
    </submittedName>
</protein>
<gene>
    <name evidence="1" type="ORF">ABLG96_06640</name>
</gene>
<sequence>MTLSALLNSAHPSLTRIAATGRAVGASLRGLRSIDISHLDLAPPAGPARLKRWLTTGDGPFAAAVMHEFLINKLGPARIDEVISWTDSLQCDHLAVGRSGLETAVVSESADPSAILIGDEICAAPRDFDLSWTLGGLFILELEAGALPHDLATERRDAITACRDAVLVSYGPSDDLITTGRMTALRVLLQLHDAAAFDDRQLDTLATEAAALVDDAR</sequence>
<dbReference type="RefSeq" id="WP_353650587.1">
    <property type="nucleotide sequence ID" value="NZ_CP159218.1"/>
</dbReference>
<evidence type="ECO:0000313" key="1">
    <source>
        <dbReference type="EMBL" id="XCG64976.1"/>
    </source>
</evidence>
<dbReference type="EMBL" id="CP159218">
    <property type="protein sequence ID" value="XCG64976.1"/>
    <property type="molecule type" value="Genomic_DNA"/>
</dbReference>
<proteinExistence type="predicted"/>
<reference evidence="1" key="1">
    <citation type="submission" date="2024-05" db="EMBL/GenBank/DDBJ databases">
        <authorList>
            <person name="Cai S.Y."/>
            <person name="Jin L.M."/>
            <person name="Li H.R."/>
        </authorList>
    </citation>
    <scope>NUCLEOTIDE SEQUENCE</scope>
    <source>
        <strain evidence="1">A5-74</strain>
    </source>
</reference>